<dbReference type="InterPro" id="IPR019099">
    <property type="entry name" value="Uncharacterised_PGPGW_TM"/>
</dbReference>
<feature type="region of interest" description="Disordered" evidence="1">
    <location>
        <begin position="1"/>
        <end position="20"/>
    </location>
</feature>
<keyword evidence="2" id="KW-0812">Transmembrane</keyword>
<feature type="transmembrane region" description="Helical" evidence="2">
    <location>
        <begin position="47"/>
        <end position="70"/>
    </location>
</feature>
<sequence length="137" mass="15854">MSPSPSSGPPAPETSPTHHAHVRRWRRLRARLRLFRRRMHTHPALHLPWRVLVGTVGTVVILAGLVMMVFPGPGVAALLLGLVILSTEFRWANSLVRPVRVWSRRVERFGHRKKDEYLARWRTRRAARARRTSPRPE</sequence>
<evidence type="ECO:0000313" key="3">
    <source>
        <dbReference type="EMBL" id="NYJ37083.1"/>
    </source>
</evidence>
<protein>
    <submittedName>
        <fullName evidence="3">Uncharacterized protein (TIGR02611 family)</fullName>
    </submittedName>
</protein>
<feature type="compositionally biased region" description="Pro residues" evidence="1">
    <location>
        <begin position="1"/>
        <end position="13"/>
    </location>
</feature>
<keyword evidence="2" id="KW-1133">Transmembrane helix</keyword>
<keyword evidence="4" id="KW-1185">Reference proteome</keyword>
<comment type="caution">
    <text evidence="3">The sequence shown here is derived from an EMBL/GenBank/DDBJ whole genome shotgun (WGS) entry which is preliminary data.</text>
</comment>
<dbReference type="AlphaFoldDB" id="A0A7Z0JC73"/>
<accession>A0A7Z0JC73</accession>
<dbReference type="Pfam" id="PF09656">
    <property type="entry name" value="PGPGW"/>
    <property type="match status" value="1"/>
</dbReference>
<evidence type="ECO:0000256" key="2">
    <source>
        <dbReference type="SAM" id="Phobius"/>
    </source>
</evidence>
<evidence type="ECO:0000256" key="1">
    <source>
        <dbReference type="SAM" id="MobiDB-lite"/>
    </source>
</evidence>
<reference evidence="3 4" key="1">
    <citation type="submission" date="2020-07" db="EMBL/GenBank/DDBJ databases">
        <title>Sequencing the genomes of 1000 actinobacteria strains.</title>
        <authorList>
            <person name="Klenk H.-P."/>
        </authorList>
    </citation>
    <scope>NUCLEOTIDE SEQUENCE [LARGE SCALE GENOMIC DNA]</scope>
    <source>
        <strain evidence="3 4">DSM 44442</strain>
    </source>
</reference>
<evidence type="ECO:0000313" key="4">
    <source>
        <dbReference type="Proteomes" id="UP000572051"/>
    </source>
</evidence>
<gene>
    <name evidence="3" type="ORF">HNR10_004964</name>
</gene>
<keyword evidence="2" id="KW-0472">Membrane</keyword>
<dbReference type="Proteomes" id="UP000572051">
    <property type="component" value="Unassembled WGS sequence"/>
</dbReference>
<proteinExistence type="predicted"/>
<organism evidence="3 4">
    <name type="scientific">Nocardiopsis aegyptia</name>
    <dbReference type="NCBI Taxonomy" id="220378"/>
    <lineage>
        <taxon>Bacteria</taxon>
        <taxon>Bacillati</taxon>
        <taxon>Actinomycetota</taxon>
        <taxon>Actinomycetes</taxon>
        <taxon>Streptosporangiales</taxon>
        <taxon>Nocardiopsidaceae</taxon>
        <taxon>Nocardiopsis</taxon>
    </lineage>
</organism>
<dbReference type="EMBL" id="JACCFS010000001">
    <property type="protein sequence ID" value="NYJ37083.1"/>
    <property type="molecule type" value="Genomic_DNA"/>
</dbReference>
<name>A0A7Z0JC73_9ACTN</name>